<dbReference type="PANTHER" id="PTHR38826">
    <property type="entry name" value="RIBONUCLEASE VAPC13"/>
    <property type="match status" value="1"/>
</dbReference>
<organism evidence="2 3">
    <name type="scientific">Candidatus Gottesmanbacteria bacterium RIFCSPHIGHO2_02_FULL_40_13</name>
    <dbReference type="NCBI Taxonomy" id="1798384"/>
    <lineage>
        <taxon>Bacteria</taxon>
        <taxon>Candidatus Gottesmaniibacteriota</taxon>
    </lineage>
</organism>
<dbReference type="Gene3D" id="3.40.50.1010">
    <property type="entry name" value="5'-nuclease"/>
    <property type="match status" value="1"/>
</dbReference>
<dbReference type="SMART" id="SM00670">
    <property type="entry name" value="PINc"/>
    <property type="match status" value="1"/>
</dbReference>
<dbReference type="InterPro" id="IPR002716">
    <property type="entry name" value="PIN_dom"/>
</dbReference>
<protein>
    <recommendedName>
        <fullName evidence="1">PIN domain-containing protein</fullName>
    </recommendedName>
</protein>
<dbReference type="AlphaFoldDB" id="A0A1F6A5J6"/>
<gene>
    <name evidence="2" type="ORF">A3D03_00335</name>
</gene>
<dbReference type="Pfam" id="PF01850">
    <property type="entry name" value="PIN"/>
    <property type="match status" value="1"/>
</dbReference>
<evidence type="ECO:0000259" key="1">
    <source>
        <dbReference type="SMART" id="SM00670"/>
    </source>
</evidence>
<accession>A0A1F6A5J6</accession>
<dbReference type="EMBL" id="MFJN01000068">
    <property type="protein sequence ID" value="OGG19856.1"/>
    <property type="molecule type" value="Genomic_DNA"/>
</dbReference>
<dbReference type="InterPro" id="IPR052106">
    <property type="entry name" value="PINc/VapC_TA"/>
</dbReference>
<reference evidence="2 3" key="1">
    <citation type="journal article" date="2016" name="Nat. Commun.">
        <title>Thousands of microbial genomes shed light on interconnected biogeochemical processes in an aquifer system.</title>
        <authorList>
            <person name="Anantharaman K."/>
            <person name="Brown C.T."/>
            <person name="Hug L.A."/>
            <person name="Sharon I."/>
            <person name="Castelle C.J."/>
            <person name="Probst A.J."/>
            <person name="Thomas B.C."/>
            <person name="Singh A."/>
            <person name="Wilkins M.J."/>
            <person name="Karaoz U."/>
            <person name="Brodie E.L."/>
            <person name="Williams K.H."/>
            <person name="Hubbard S.S."/>
            <person name="Banfield J.F."/>
        </authorList>
    </citation>
    <scope>NUCLEOTIDE SEQUENCE [LARGE SCALE GENOMIC DNA]</scope>
</reference>
<dbReference type="InterPro" id="IPR029060">
    <property type="entry name" value="PIN-like_dom_sf"/>
</dbReference>
<dbReference type="Proteomes" id="UP000177092">
    <property type="component" value="Unassembled WGS sequence"/>
</dbReference>
<dbReference type="SUPFAM" id="SSF88723">
    <property type="entry name" value="PIN domain-like"/>
    <property type="match status" value="1"/>
</dbReference>
<feature type="domain" description="PIN" evidence="1">
    <location>
        <begin position="1"/>
        <end position="123"/>
    </location>
</feature>
<evidence type="ECO:0000313" key="3">
    <source>
        <dbReference type="Proteomes" id="UP000177092"/>
    </source>
</evidence>
<comment type="caution">
    <text evidence="2">The sequence shown here is derived from an EMBL/GenBank/DDBJ whole genome shotgun (WGS) entry which is preliminary data.</text>
</comment>
<sequence length="137" mass="15892">MKIFIETSVFIRFLSQDDIKKYKDVSRLIEMIQEGKATPYISSMVITEIVFVLTRLYQFSKDKVLAALTDLLALRNIVLIEKTDTRKALYYFKKFNIKYSDCLIATQVPKGVALITYDHDFQKIPSLIAKTPVEMKI</sequence>
<proteinExistence type="predicted"/>
<dbReference type="STRING" id="1798384.A3D03_00335"/>
<evidence type="ECO:0000313" key="2">
    <source>
        <dbReference type="EMBL" id="OGG19856.1"/>
    </source>
</evidence>
<name>A0A1F6A5J6_9BACT</name>
<dbReference type="PANTHER" id="PTHR38826:SF5">
    <property type="entry name" value="RIBONUCLEASE VAPC13"/>
    <property type="match status" value="1"/>
</dbReference>